<organism evidence="2 3">
    <name type="scientific">Methylomicrobium album BG8</name>
    <dbReference type="NCBI Taxonomy" id="686340"/>
    <lineage>
        <taxon>Bacteria</taxon>
        <taxon>Pseudomonadati</taxon>
        <taxon>Pseudomonadota</taxon>
        <taxon>Gammaproteobacteria</taxon>
        <taxon>Methylococcales</taxon>
        <taxon>Methylococcaceae</taxon>
        <taxon>Methylomicrobium</taxon>
    </lineage>
</organism>
<feature type="domain" description="FRG" evidence="1">
    <location>
        <begin position="18"/>
        <end position="128"/>
    </location>
</feature>
<dbReference type="STRING" id="686340.Metal_0783"/>
<accession>H8GQV6</accession>
<dbReference type="Pfam" id="PF08867">
    <property type="entry name" value="FRG"/>
    <property type="match status" value="1"/>
</dbReference>
<evidence type="ECO:0000313" key="2">
    <source>
        <dbReference type="EMBL" id="EIC28615.1"/>
    </source>
</evidence>
<protein>
    <submittedName>
        <fullName evidence="2">FRG domain protein</fullName>
    </submittedName>
</protein>
<dbReference type="InterPro" id="IPR014966">
    <property type="entry name" value="FRG-dom"/>
</dbReference>
<sequence>MKISWAEYKAIATSDLELDGAVIYRGQRLASWGLVSSVHRTALVRSIPDLKGYADYMLPRVHDALEAWVERSWDLKHSLGLAEFLAFAQHNGFPTPLLDWTASPYIAAYFAFEGVNHFKPQSERVAIFAFNQEGQVYDFADFTPHVSVLRPRQVGNHKLAVQQGCFTVTNVLDIEQHIRLNESEGRKFLTKYELDVRERPKVIRELSLMGISAVQLMPSVEAVCKKALEDLIGLVPIEPPK</sequence>
<dbReference type="eggNOG" id="ENOG5032SNT">
    <property type="taxonomic scope" value="Bacteria"/>
</dbReference>
<gene>
    <name evidence="2" type="ORF">Metal_0783</name>
</gene>
<dbReference type="AlphaFoldDB" id="H8GQV6"/>
<dbReference type="SMART" id="SM00901">
    <property type="entry name" value="FRG"/>
    <property type="match status" value="1"/>
</dbReference>
<dbReference type="Proteomes" id="UP000005090">
    <property type="component" value="Chromosome"/>
</dbReference>
<reference evidence="2 3" key="1">
    <citation type="journal article" date="2013" name="Genome Announc.">
        <title>Genome Sequence of the Obligate Gammaproteobacterial Methanotroph Methylomicrobium album Strain BG8.</title>
        <authorList>
            <person name="Kits K.D."/>
            <person name="Kalyuzhnaya M.G."/>
            <person name="Klotz M.G."/>
            <person name="Jetten M.S."/>
            <person name="Op den Camp H.J."/>
            <person name="Vuilleumier S."/>
            <person name="Bringel F."/>
            <person name="Dispirito A.A."/>
            <person name="Murrell J.C."/>
            <person name="Bruce D."/>
            <person name="Cheng J.F."/>
            <person name="Copeland A."/>
            <person name="Goodwin L."/>
            <person name="Hauser L."/>
            <person name="Lajus A."/>
            <person name="Land M.L."/>
            <person name="Lapidus A."/>
            <person name="Lucas S."/>
            <person name="Medigue C."/>
            <person name="Pitluck S."/>
            <person name="Woyke T."/>
            <person name="Zeytun A."/>
            <person name="Stein L.Y."/>
        </authorList>
    </citation>
    <scope>NUCLEOTIDE SEQUENCE [LARGE SCALE GENOMIC DNA]</scope>
    <source>
        <strain evidence="2 3">BG8</strain>
    </source>
</reference>
<evidence type="ECO:0000259" key="1">
    <source>
        <dbReference type="SMART" id="SM00901"/>
    </source>
</evidence>
<keyword evidence="3" id="KW-1185">Reference proteome</keyword>
<proteinExistence type="predicted"/>
<dbReference type="EMBL" id="CM001475">
    <property type="protein sequence ID" value="EIC28615.1"/>
    <property type="molecule type" value="Genomic_DNA"/>
</dbReference>
<evidence type="ECO:0000313" key="3">
    <source>
        <dbReference type="Proteomes" id="UP000005090"/>
    </source>
</evidence>
<dbReference type="HOGENOM" id="CLU_1904249_0_0_6"/>
<name>H8GQV6_METAL</name>